<dbReference type="EMBL" id="BJHX01000005">
    <property type="protein sequence ID" value="GDY70484.1"/>
    <property type="molecule type" value="Genomic_DNA"/>
</dbReference>
<organism evidence="2 3">
    <name type="scientific">Streptomyces avermitilis</name>
    <dbReference type="NCBI Taxonomy" id="33903"/>
    <lineage>
        <taxon>Bacteria</taxon>
        <taxon>Bacillati</taxon>
        <taxon>Actinomycetota</taxon>
        <taxon>Actinomycetes</taxon>
        <taxon>Kitasatosporales</taxon>
        <taxon>Streptomycetaceae</taxon>
        <taxon>Streptomyces</taxon>
    </lineage>
</organism>
<sequence>MPKPALRRMGRHDDRCGARGPEYVWTANNALVFAPRGMPPASYPVLLHLLGRQEPGGRCLVTHGTLAAELGITRPKVTRALQHLGFARMVWKEGNGAYRLSPLIAGFRTPAEQLQAIGAMDDDDRFDHPDFQERYEQQIEAYEEEKQAKAAERQRRLEPPIDLAARRRT</sequence>
<dbReference type="InterPro" id="IPR036390">
    <property type="entry name" value="WH_DNA-bd_sf"/>
</dbReference>
<dbReference type="AlphaFoldDB" id="A0A4D4MFC0"/>
<proteinExistence type="predicted"/>
<reference evidence="2 3" key="1">
    <citation type="submission" date="2019-04" db="EMBL/GenBank/DDBJ databases">
        <title>Draft genome sequences of Streptomyces avermitilis NBRC 14893.</title>
        <authorList>
            <person name="Komaki H."/>
            <person name="Tamura T."/>
            <person name="Hosoyama A."/>
        </authorList>
    </citation>
    <scope>NUCLEOTIDE SEQUENCE [LARGE SCALE GENOMIC DNA]</scope>
    <source>
        <strain evidence="2 3">NBRC 14893</strain>
    </source>
</reference>
<protein>
    <submittedName>
        <fullName evidence="2">Uncharacterized protein</fullName>
    </submittedName>
</protein>
<accession>A0A4D4MFC0</accession>
<feature type="region of interest" description="Disordered" evidence="1">
    <location>
        <begin position="144"/>
        <end position="169"/>
    </location>
</feature>
<feature type="compositionally biased region" description="Basic and acidic residues" evidence="1">
    <location>
        <begin position="144"/>
        <end position="159"/>
    </location>
</feature>
<dbReference type="Proteomes" id="UP000302139">
    <property type="component" value="Unassembled WGS sequence"/>
</dbReference>
<gene>
    <name evidence="2" type="ORF">SAV14893_098770</name>
</gene>
<dbReference type="SUPFAM" id="SSF46785">
    <property type="entry name" value="Winged helix' DNA-binding domain"/>
    <property type="match status" value="1"/>
</dbReference>
<evidence type="ECO:0000313" key="2">
    <source>
        <dbReference type="EMBL" id="GDY70484.1"/>
    </source>
</evidence>
<comment type="caution">
    <text evidence="2">The sequence shown here is derived from an EMBL/GenBank/DDBJ whole genome shotgun (WGS) entry which is preliminary data.</text>
</comment>
<name>A0A4D4MFC0_STRAX</name>
<evidence type="ECO:0000313" key="3">
    <source>
        <dbReference type="Proteomes" id="UP000302139"/>
    </source>
</evidence>
<evidence type="ECO:0000256" key="1">
    <source>
        <dbReference type="SAM" id="MobiDB-lite"/>
    </source>
</evidence>